<keyword evidence="2" id="KW-1185">Reference proteome</keyword>
<dbReference type="AlphaFoldDB" id="A0A9J5ZSC6"/>
<evidence type="ECO:0000313" key="2">
    <source>
        <dbReference type="Proteomes" id="UP000824120"/>
    </source>
</evidence>
<proteinExistence type="predicted"/>
<reference evidence="1 2" key="1">
    <citation type="submission" date="2020-09" db="EMBL/GenBank/DDBJ databases">
        <title>De no assembly of potato wild relative species, Solanum commersonii.</title>
        <authorList>
            <person name="Cho K."/>
        </authorList>
    </citation>
    <scope>NUCLEOTIDE SEQUENCE [LARGE SCALE GENOMIC DNA]</scope>
    <source>
        <strain evidence="1">LZ3.2</strain>
        <tissue evidence="1">Leaf</tissue>
    </source>
</reference>
<sequence>MREGHVGVGRCASRVTKSVSMFVGPSASIKRICELQTMLAGHVRRRLTDVCGTADDNGGHRGVVVSRGQSVPRLSSADRCVQGMGEGPRRRRLTDVCRPRTIQPVHIQRRHIDVCRLRTTWTSTCLDSSLRLWRRRFARIAHATLDASRPCLMLPAVGQRRCLPIDAAPRPDESRALAIFAPLAASHGAPNPPSRCTPRPRLFRTGLGRCRQSLDDARPMSPSRRAALTSRSRSALADGACRWPMKFARCAHASWRREALANVTALSDRVASHSVMPSRCA</sequence>
<comment type="caution">
    <text evidence="1">The sequence shown here is derived from an EMBL/GenBank/DDBJ whole genome shotgun (WGS) entry which is preliminary data.</text>
</comment>
<accession>A0A9J5ZSC6</accession>
<protein>
    <submittedName>
        <fullName evidence="1">Uncharacterized protein</fullName>
    </submittedName>
</protein>
<evidence type="ECO:0000313" key="1">
    <source>
        <dbReference type="EMBL" id="KAG5614919.1"/>
    </source>
</evidence>
<gene>
    <name evidence="1" type="ORF">H5410_014743</name>
</gene>
<dbReference type="Proteomes" id="UP000824120">
    <property type="component" value="Chromosome 3"/>
</dbReference>
<name>A0A9J5ZSC6_SOLCO</name>
<dbReference type="EMBL" id="JACXVP010000003">
    <property type="protein sequence ID" value="KAG5614919.1"/>
    <property type="molecule type" value="Genomic_DNA"/>
</dbReference>
<organism evidence="1 2">
    <name type="scientific">Solanum commersonii</name>
    <name type="common">Commerson's wild potato</name>
    <name type="synonym">Commerson's nightshade</name>
    <dbReference type="NCBI Taxonomy" id="4109"/>
    <lineage>
        <taxon>Eukaryota</taxon>
        <taxon>Viridiplantae</taxon>
        <taxon>Streptophyta</taxon>
        <taxon>Embryophyta</taxon>
        <taxon>Tracheophyta</taxon>
        <taxon>Spermatophyta</taxon>
        <taxon>Magnoliopsida</taxon>
        <taxon>eudicotyledons</taxon>
        <taxon>Gunneridae</taxon>
        <taxon>Pentapetalae</taxon>
        <taxon>asterids</taxon>
        <taxon>lamiids</taxon>
        <taxon>Solanales</taxon>
        <taxon>Solanaceae</taxon>
        <taxon>Solanoideae</taxon>
        <taxon>Solaneae</taxon>
        <taxon>Solanum</taxon>
    </lineage>
</organism>